<evidence type="ECO:0000259" key="1">
    <source>
        <dbReference type="Pfam" id="PF12706"/>
    </source>
</evidence>
<comment type="caution">
    <text evidence="2">The sequence shown here is derived from an EMBL/GenBank/DDBJ whole genome shotgun (WGS) entry which is preliminary data.</text>
</comment>
<dbReference type="STRING" id="1963862.B4O97_09850"/>
<keyword evidence="3" id="KW-1185">Reference proteome</keyword>
<dbReference type="InterPro" id="IPR036866">
    <property type="entry name" value="RibonucZ/Hydroxyglut_hydro"/>
</dbReference>
<organism evidence="2 3">
    <name type="scientific">Marispirochaeta aestuarii</name>
    <dbReference type="NCBI Taxonomy" id="1963862"/>
    <lineage>
        <taxon>Bacteria</taxon>
        <taxon>Pseudomonadati</taxon>
        <taxon>Spirochaetota</taxon>
        <taxon>Spirochaetia</taxon>
        <taxon>Spirochaetales</taxon>
        <taxon>Spirochaetaceae</taxon>
        <taxon>Marispirochaeta</taxon>
    </lineage>
</organism>
<dbReference type="PANTHER" id="PTHR47619:SF1">
    <property type="entry name" value="EXODEOXYRIBONUCLEASE WALJ"/>
    <property type="match status" value="1"/>
</dbReference>
<dbReference type="PANTHER" id="PTHR47619">
    <property type="entry name" value="METALLO-HYDROLASE YYCJ-RELATED"/>
    <property type="match status" value="1"/>
</dbReference>
<dbReference type="Pfam" id="PF12706">
    <property type="entry name" value="Lactamase_B_2"/>
    <property type="match status" value="1"/>
</dbReference>
<protein>
    <recommendedName>
        <fullName evidence="1">Metallo-beta-lactamase domain-containing protein</fullName>
    </recommendedName>
</protein>
<sequence length="277" mass="30549">MAGLDRARTLTEKNAVRYAVLGSGSSANAYVFSCRGRSVIVDNGFSVREALARMDRAGISPDSVDGLFLTHTHGDHMKGAGALCRRLKIPMFTASGLTLPDSVGKLPGLYTMQPGKEHSFSWCSCLPFSTFHDVDRPVAYSFSIQGERFTVLTDTGELSDEMFHLVSTSRVLFLEANYDPEMLSSGPYPASLKRRIASKWGHLSNQQAVDFLSEISENRRKPDRVFMCHLSHNNNTPEKVRESIASSRAADMDCRVLDRGELCTGDFVPGLKMTISL</sequence>
<name>A0A1Y1RXC9_9SPIO</name>
<dbReference type="InterPro" id="IPR052533">
    <property type="entry name" value="WalJ/YycJ-like"/>
</dbReference>
<dbReference type="EMBL" id="MWQY01000010">
    <property type="protein sequence ID" value="ORC35032.1"/>
    <property type="molecule type" value="Genomic_DNA"/>
</dbReference>
<feature type="domain" description="Metallo-beta-lactamase" evidence="1">
    <location>
        <begin position="37"/>
        <end position="218"/>
    </location>
</feature>
<dbReference type="Proteomes" id="UP000192343">
    <property type="component" value="Unassembled WGS sequence"/>
</dbReference>
<gene>
    <name evidence="2" type="ORF">B4O97_09850</name>
</gene>
<reference evidence="2 3" key="1">
    <citation type="submission" date="2017-03" db="EMBL/GenBank/DDBJ databases">
        <title>Draft Genome sequence of Marispirochaeta sp. strain JC444.</title>
        <authorList>
            <person name="Shivani Y."/>
            <person name="Subhash Y."/>
            <person name="Sasikala C."/>
            <person name="Ramana C."/>
        </authorList>
    </citation>
    <scope>NUCLEOTIDE SEQUENCE [LARGE SCALE GENOMIC DNA]</scope>
    <source>
        <strain evidence="2 3">JC444</strain>
    </source>
</reference>
<accession>A0A1Y1RXC9</accession>
<dbReference type="AlphaFoldDB" id="A0A1Y1RXC9"/>
<proteinExistence type="predicted"/>
<dbReference type="SUPFAM" id="SSF56281">
    <property type="entry name" value="Metallo-hydrolase/oxidoreductase"/>
    <property type="match status" value="1"/>
</dbReference>
<evidence type="ECO:0000313" key="3">
    <source>
        <dbReference type="Proteomes" id="UP000192343"/>
    </source>
</evidence>
<evidence type="ECO:0000313" key="2">
    <source>
        <dbReference type="EMBL" id="ORC35032.1"/>
    </source>
</evidence>
<dbReference type="Gene3D" id="3.60.15.10">
    <property type="entry name" value="Ribonuclease Z/Hydroxyacylglutathione hydrolase-like"/>
    <property type="match status" value="1"/>
</dbReference>
<dbReference type="InterPro" id="IPR001279">
    <property type="entry name" value="Metallo-B-lactamas"/>
</dbReference>